<evidence type="ECO:0000256" key="5">
    <source>
        <dbReference type="ARBA" id="ARBA00022448"/>
    </source>
</evidence>
<evidence type="ECO:0000256" key="3">
    <source>
        <dbReference type="ARBA" id="ARBA00006602"/>
    </source>
</evidence>
<dbReference type="AlphaFoldDB" id="A0A451D6K5"/>
<dbReference type="PANTHER" id="PTHR34982:SF1">
    <property type="entry name" value="FLAGELLAR ASSEMBLY PROTEIN FLIH"/>
    <property type="match status" value="1"/>
</dbReference>
<keyword evidence="5" id="KW-0813">Transport</keyword>
<name>A0A451D6K5_9GAMM</name>
<reference evidence="11 12" key="1">
    <citation type="submission" date="2019-02" db="EMBL/GenBank/DDBJ databases">
        <authorList>
            <person name="Manzano-Marin A."/>
            <person name="Manzano-Marin A."/>
        </authorList>
    </citation>
    <scope>NUCLEOTIDE SEQUENCE [LARGE SCALE GENOMIC DNA]</scope>
    <source>
        <strain evidence="11 12">BuCicurvipes</strain>
    </source>
</reference>
<gene>
    <name evidence="11" type="primary">fliH</name>
    <name evidence="11" type="ORF">BUCICURV3402_047</name>
</gene>
<dbReference type="InterPro" id="IPR051472">
    <property type="entry name" value="T3SS_Stator/FliH"/>
</dbReference>
<evidence type="ECO:0000259" key="10">
    <source>
        <dbReference type="Pfam" id="PF02108"/>
    </source>
</evidence>
<feature type="domain" description="Flagellar assembly protein FliH/Type III secretion system HrpE" evidence="10">
    <location>
        <begin position="97"/>
        <end position="219"/>
    </location>
</feature>
<evidence type="ECO:0000313" key="11">
    <source>
        <dbReference type="EMBL" id="VFP81344.1"/>
    </source>
</evidence>
<evidence type="ECO:0000256" key="4">
    <source>
        <dbReference type="ARBA" id="ARBA00016507"/>
    </source>
</evidence>
<keyword evidence="11" id="KW-0966">Cell projection</keyword>
<evidence type="ECO:0000256" key="2">
    <source>
        <dbReference type="ARBA" id="ARBA00004496"/>
    </source>
</evidence>
<dbReference type="GO" id="GO:0003774">
    <property type="term" value="F:cytoskeletal motor activity"/>
    <property type="evidence" value="ECO:0007669"/>
    <property type="project" value="InterPro"/>
</dbReference>
<keyword evidence="7" id="KW-1005">Bacterial flagellum biogenesis</keyword>
<evidence type="ECO:0000256" key="1">
    <source>
        <dbReference type="ARBA" id="ARBA00003041"/>
    </source>
</evidence>
<dbReference type="GO" id="GO:0015031">
    <property type="term" value="P:protein transport"/>
    <property type="evidence" value="ECO:0007669"/>
    <property type="project" value="UniProtKB-KW"/>
</dbReference>
<organism evidence="11 12">
    <name type="scientific">Buchnera aphidicola</name>
    <name type="common">Cinara curvipes</name>
    <dbReference type="NCBI Taxonomy" id="2518975"/>
    <lineage>
        <taxon>Bacteria</taxon>
        <taxon>Pseudomonadati</taxon>
        <taxon>Pseudomonadota</taxon>
        <taxon>Gammaproteobacteria</taxon>
        <taxon>Enterobacterales</taxon>
        <taxon>Erwiniaceae</taxon>
        <taxon>Buchnera</taxon>
    </lineage>
</organism>
<dbReference type="Pfam" id="PF02108">
    <property type="entry name" value="FliH"/>
    <property type="match status" value="1"/>
</dbReference>
<keyword evidence="6" id="KW-0963">Cytoplasm</keyword>
<dbReference type="InterPro" id="IPR018035">
    <property type="entry name" value="Flagellar_FliH/T3SS_HrpE"/>
</dbReference>
<comment type="subcellular location">
    <subcellularLocation>
        <location evidence="2">Cytoplasm</location>
    </subcellularLocation>
</comment>
<evidence type="ECO:0000313" key="12">
    <source>
        <dbReference type="Proteomes" id="UP000294344"/>
    </source>
</evidence>
<dbReference type="OrthoDB" id="6553799at2"/>
<evidence type="ECO:0000256" key="8">
    <source>
        <dbReference type="ARBA" id="ARBA00022927"/>
    </source>
</evidence>
<keyword evidence="11" id="KW-0282">Flagellum</keyword>
<dbReference type="InterPro" id="IPR000563">
    <property type="entry name" value="Flag_FliH"/>
</dbReference>
<keyword evidence="9" id="KW-1006">Bacterial flagellum protein export</keyword>
<dbReference type="PANTHER" id="PTHR34982">
    <property type="entry name" value="YOP PROTEINS TRANSLOCATION PROTEIN L"/>
    <property type="match status" value="1"/>
</dbReference>
<dbReference type="PRINTS" id="PR01003">
    <property type="entry name" value="FLGFLIH"/>
</dbReference>
<dbReference type="EMBL" id="LR217710">
    <property type="protein sequence ID" value="VFP81344.1"/>
    <property type="molecule type" value="Genomic_DNA"/>
</dbReference>
<evidence type="ECO:0000256" key="6">
    <source>
        <dbReference type="ARBA" id="ARBA00022490"/>
    </source>
</evidence>
<sequence length="227" mass="27004">MKNISKDNLWKRWKPKNLNKKLDLVSTSNSIKYKNISFVKITKKKDNNASCSDIYQKNYKNGLTEGYKRGYIDGWLQGCSFSNNYFLESKDKCIEMKYADLLNKFRIAIYQFNNNFSKRLIRIVLHISKILVDDIFLVNKNYIIKKIDKLIKTSHYIFNKLQLHVHPDNYNLIIKRFGVLMNTYGWIVIKNKKMNINDYRIITSEGEINASIQSFWDRIYRSANLLD</sequence>
<dbReference type="GO" id="GO:0005829">
    <property type="term" value="C:cytosol"/>
    <property type="evidence" value="ECO:0007669"/>
    <property type="project" value="TreeGrafter"/>
</dbReference>
<protein>
    <recommendedName>
        <fullName evidence="4">Flagellar assembly protein FliH</fullName>
    </recommendedName>
</protein>
<dbReference type="RefSeq" id="WP_154029111.1">
    <property type="nucleotide sequence ID" value="NZ_LR217710.1"/>
</dbReference>
<dbReference type="GO" id="GO:0071973">
    <property type="term" value="P:bacterial-type flagellum-dependent cell motility"/>
    <property type="evidence" value="ECO:0007669"/>
    <property type="project" value="InterPro"/>
</dbReference>
<evidence type="ECO:0000256" key="9">
    <source>
        <dbReference type="ARBA" id="ARBA00023225"/>
    </source>
</evidence>
<keyword evidence="11" id="KW-0969">Cilium</keyword>
<keyword evidence="8" id="KW-0653">Protein transport</keyword>
<dbReference type="Proteomes" id="UP000294344">
    <property type="component" value="Chromosome"/>
</dbReference>
<proteinExistence type="inferred from homology"/>
<accession>A0A451D6K5</accession>
<evidence type="ECO:0000256" key="7">
    <source>
        <dbReference type="ARBA" id="ARBA00022795"/>
    </source>
</evidence>
<dbReference type="GO" id="GO:0044781">
    <property type="term" value="P:bacterial-type flagellum organization"/>
    <property type="evidence" value="ECO:0007669"/>
    <property type="project" value="UniProtKB-KW"/>
</dbReference>
<comment type="function">
    <text evidence="1">Needed for flagellar regrowth and assembly.</text>
</comment>
<dbReference type="GO" id="GO:0009288">
    <property type="term" value="C:bacterial-type flagellum"/>
    <property type="evidence" value="ECO:0007669"/>
    <property type="project" value="InterPro"/>
</dbReference>
<comment type="similarity">
    <text evidence="3">Belongs to the FliH family.</text>
</comment>